<evidence type="ECO:0000256" key="1">
    <source>
        <dbReference type="ARBA" id="ARBA00023125"/>
    </source>
</evidence>
<organism evidence="4 5">
    <name type="scientific">Liquorilactobacillus aquaticus DSM 21051</name>
    <dbReference type="NCBI Taxonomy" id="1423725"/>
    <lineage>
        <taxon>Bacteria</taxon>
        <taxon>Bacillati</taxon>
        <taxon>Bacillota</taxon>
        <taxon>Bacilli</taxon>
        <taxon>Lactobacillales</taxon>
        <taxon>Lactobacillaceae</taxon>
        <taxon>Liquorilactobacillus</taxon>
    </lineage>
</organism>
<dbReference type="PANTHER" id="PTHR43479">
    <property type="entry name" value="ACREF/ENVCD OPERON REPRESSOR-RELATED"/>
    <property type="match status" value="1"/>
</dbReference>
<feature type="DNA-binding region" description="H-T-H motif" evidence="2">
    <location>
        <begin position="35"/>
        <end position="54"/>
    </location>
</feature>
<evidence type="ECO:0000313" key="4">
    <source>
        <dbReference type="EMBL" id="KRM96028.1"/>
    </source>
</evidence>
<dbReference type="PATRIC" id="fig|1423725.3.peg.1128"/>
<accession>A0A0R2D6Z0</accession>
<protein>
    <submittedName>
        <fullName evidence="4">Transcriptional regulator, TetR family protein</fullName>
    </submittedName>
</protein>
<keyword evidence="1 2" id="KW-0238">DNA-binding</keyword>
<dbReference type="PROSITE" id="PS50977">
    <property type="entry name" value="HTH_TETR_2"/>
    <property type="match status" value="1"/>
</dbReference>
<reference evidence="4 5" key="1">
    <citation type="journal article" date="2015" name="Genome Announc.">
        <title>Expanding the biotechnology potential of lactobacilli through comparative genomics of 213 strains and associated genera.</title>
        <authorList>
            <person name="Sun Z."/>
            <person name="Harris H.M."/>
            <person name="McCann A."/>
            <person name="Guo C."/>
            <person name="Argimon S."/>
            <person name="Zhang W."/>
            <person name="Yang X."/>
            <person name="Jeffery I.B."/>
            <person name="Cooney J.C."/>
            <person name="Kagawa T.F."/>
            <person name="Liu W."/>
            <person name="Song Y."/>
            <person name="Salvetti E."/>
            <person name="Wrobel A."/>
            <person name="Rasinkangas P."/>
            <person name="Parkhill J."/>
            <person name="Rea M.C."/>
            <person name="O'Sullivan O."/>
            <person name="Ritari J."/>
            <person name="Douillard F.P."/>
            <person name="Paul Ross R."/>
            <person name="Yang R."/>
            <person name="Briner A.E."/>
            <person name="Felis G.E."/>
            <person name="de Vos W.M."/>
            <person name="Barrangou R."/>
            <person name="Klaenhammer T.R."/>
            <person name="Caufield P.W."/>
            <person name="Cui Y."/>
            <person name="Zhang H."/>
            <person name="O'Toole P.W."/>
        </authorList>
    </citation>
    <scope>NUCLEOTIDE SEQUENCE [LARGE SCALE GENOMIC DNA]</scope>
    <source>
        <strain evidence="4 5">DSM 21051</strain>
    </source>
</reference>
<dbReference type="InterPro" id="IPR009057">
    <property type="entry name" value="Homeodomain-like_sf"/>
</dbReference>
<dbReference type="STRING" id="1423725.FC19_GL001094"/>
<keyword evidence="5" id="KW-1185">Reference proteome</keyword>
<sequence>MGLSIMKNFKLSKTDRNIWQAFFSLLESNDFKSITVSQICSGAEISRPTFYRHYIDKYELLSSINHCYAVELKDFIDQRLEKFDITQTLIRMTEFLSNNSSNTLMLLNIHTQESDLNELFKSVLRKTFSDHVRQNPSLVKLEEFPLEYLSDLYVANAMVFLNYSLKHGLNINIVRALNQAQKLIFKNLE</sequence>
<comment type="caution">
    <text evidence="4">The sequence shown here is derived from an EMBL/GenBank/DDBJ whole genome shotgun (WGS) entry which is preliminary data.</text>
</comment>
<evidence type="ECO:0000259" key="3">
    <source>
        <dbReference type="PROSITE" id="PS50977"/>
    </source>
</evidence>
<dbReference type="Proteomes" id="UP000051015">
    <property type="component" value="Unassembled WGS sequence"/>
</dbReference>
<name>A0A0R2D6Z0_9LACO</name>
<dbReference type="EMBL" id="AYZD01000017">
    <property type="protein sequence ID" value="KRM96028.1"/>
    <property type="molecule type" value="Genomic_DNA"/>
</dbReference>
<evidence type="ECO:0000313" key="5">
    <source>
        <dbReference type="Proteomes" id="UP000051015"/>
    </source>
</evidence>
<dbReference type="InterPro" id="IPR001647">
    <property type="entry name" value="HTH_TetR"/>
</dbReference>
<dbReference type="Pfam" id="PF00440">
    <property type="entry name" value="TetR_N"/>
    <property type="match status" value="1"/>
</dbReference>
<dbReference type="Gene3D" id="1.10.357.10">
    <property type="entry name" value="Tetracycline Repressor, domain 2"/>
    <property type="match status" value="1"/>
</dbReference>
<gene>
    <name evidence="4" type="ORF">FC19_GL001094</name>
</gene>
<dbReference type="GO" id="GO:0003677">
    <property type="term" value="F:DNA binding"/>
    <property type="evidence" value="ECO:0007669"/>
    <property type="project" value="UniProtKB-UniRule"/>
</dbReference>
<dbReference type="SUPFAM" id="SSF46689">
    <property type="entry name" value="Homeodomain-like"/>
    <property type="match status" value="1"/>
</dbReference>
<dbReference type="InterPro" id="IPR050624">
    <property type="entry name" value="HTH-type_Tx_Regulator"/>
</dbReference>
<dbReference type="AlphaFoldDB" id="A0A0R2D6Z0"/>
<dbReference type="OrthoDB" id="9810250at2"/>
<feature type="domain" description="HTH tetR-type" evidence="3">
    <location>
        <begin position="12"/>
        <end position="72"/>
    </location>
</feature>
<evidence type="ECO:0000256" key="2">
    <source>
        <dbReference type="PROSITE-ProRule" id="PRU00335"/>
    </source>
</evidence>
<dbReference type="PANTHER" id="PTHR43479:SF7">
    <property type="entry name" value="TETR-FAMILY TRANSCRIPTIONAL REGULATOR"/>
    <property type="match status" value="1"/>
</dbReference>
<proteinExistence type="predicted"/>